<dbReference type="AlphaFoldDB" id="A0A0L0FZ39"/>
<reference evidence="1 2" key="1">
    <citation type="submission" date="2011-02" db="EMBL/GenBank/DDBJ databases">
        <title>The Genome Sequence of Sphaeroforma arctica JP610.</title>
        <authorList>
            <consortium name="The Broad Institute Genome Sequencing Platform"/>
            <person name="Russ C."/>
            <person name="Cuomo C."/>
            <person name="Young S.K."/>
            <person name="Zeng Q."/>
            <person name="Gargeya S."/>
            <person name="Alvarado L."/>
            <person name="Berlin A."/>
            <person name="Chapman S.B."/>
            <person name="Chen Z."/>
            <person name="Freedman E."/>
            <person name="Gellesch M."/>
            <person name="Goldberg J."/>
            <person name="Griggs A."/>
            <person name="Gujja S."/>
            <person name="Heilman E."/>
            <person name="Heiman D."/>
            <person name="Howarth C."/>
            <person name="Mehta T."/>
            <person name="Neiman D."/>
            <person name="Pearson M."/>
            <person name="Roberts A."/>
            <person name="Saif S."/>
            <person name="Shea T."/>
            <person name="Shenoy N."/>
            <person name="Sisk P."/>
            <person name="Stolte C."/>
            <person name="Sykes S."/>
            <person name="White J."/>
            <person name="Yandava C."/>
            <person name="Burger G."/>
            <person name="Gray M.W."/>
            <person name="Holland P.W.H."/>
            <person name="King N."/>
            <person name="Lang F.B.F."/>
            <person name="Roger A.J."/>
            <person name="Ruiz-Trillo I."/>
            <person name="Haas B."/>
            <person name="Nusbaum C."/>
            <person name="Birren B."/>
        </authorList>
    </citation>
    <scope>NUCLEOTIDE SEQUENCE [LARGE SCALE GENOMIC DNA]</scope>
    <source>
        <strain evidence="1 2">JP610</strain>
    </source>
</reference>
<evidence type="ECO:0000313" key="2">
    <source>
        <dbReference type="Proteomes" id="UP000054560"/>
    </source>
</evidence>
<dbReference type="STRING" id="667725.A0A0L0FZ39"/>
<dbReference type="OrthoDB" id="438164at2759"/>
<evidence type="ECO:0008006" key="3">
    <source>
        <dbReference type="Google" id="ProtNLM"/>
    </source>
</evidence>
<accession>A0A0L0FZ39</accession>
<sequence length="157" mass="17680">MTTKSALLKGMGQAAIVLSSANAHSYEKRNSVLEMYINNNMKPQSLDMSADSIMYMFGDNYYEGWTEFLTKYNRPPYLNSDEIGSISFGMGGDGSGVPFHRHGAVFAEILHGHKRWYLYPKGTPEPPLSHPNQTSQFWTLKNYESLAANELPMECGR</sequence>
<dbReference type="EMBL" id="KQ241981">
    <property type="protein sequence ID" value="KNC81904.1"/>
    <property type="molecule type" value="Genomic_DNA"/>
</dbReference>
<keyword evidence="2" id="KW-1185">Reference proteome</keyword>
<dbReference type="RefSeq" id="XP_014155806.1">
    <property type="nucleotide sequence ID" value="XM_014300331.1"/>
</dbReference>
<dbReference type="SUPFAM" id="SSF51197">
    <property type="entry name" value="Clavaminate synthase-like"/>
    <property type="match status" value="1"/>
</dbReference>
<dbReference type="Gene3D" id="2.60.120.650">
    <property type="entry name" value="Cupin"/>
    <property type="match status" value="1"/>
</dbReference>
<evidence type="ECO:0000313" key="1">
    <source>
        <dbReference type="EMBL" id="KNC81904.1"/>
    </source>
</evidence>
<protein>
    <recommendedName>
        <fullName evidence="3">Cupin-like domain-containing protein</fullName>
    </recommendedName>
</protein>
<dbReference type="Proteomes" id="UP000054560">
    <property type="component" value="Unassembled WGS sequence"/>
</dbReference>
<organism evidence="1 2">
    <name type="scientific">Sphaeroforma arctica JP610</name>
    <dbReference type="NCBI Taxonomy" id="667725"/>
    <lineage>
        <taxon>Eukaryota</taxon>
        <taxon>Ichthyosporea</taxon>
        <taxon>Ichthyophonida</taxon>
        <taxon>Sphaeroforma</taxon>
    </lineage>
</organism>
<proteinExistence type="predicted"/>
<name>A0A0L0FZ39_9EUKA</name>
<gene>
    <name evidence="1" type="ORF">SARC_05794</name>
</gene>
<dbReference type="eggNOG" id="KOG2131">
    <property type="taxonomic scope" value="Eukaryota"/>
</dbReference>
<dbReference type="GeneID" id="25906298"/>